<dbReference type="SUPFAM" id="SSF56322">
    <property type="entry name" value="ADC synthase"/>
    <property type="match status" value="1"/>
</dbReference>
<organism evidence="7 8">
    <name type="scientific">Apibacter mensalis</name>
    <dbReference type="NCBI Taxonomy" id="1586267"/>
    <lineage>
        <taxon>Bacteria</taxon>
        <taxon>Pseudomonadati</taxon>
        <taxon>Bacteroidota</taxon>
        <taxon>Flavobacteriia</taxon>
        <taxon>Flavobacteriales</taxon>
        <taxon>Weeksellaceae</taxon>
        <taxon>Apibacter</taxon>
    </lineage>
</organism>
<reference evidence="7 8" key="1">
    <citation type="submission" date="2016-01" db="EMBL/GenBank/DDBJ databases">
        <authorList>
            <person name="McClelland M."/>
            <person name="Jain A."/>
            <person name="Saraogi P."/>
            <person name="Mendelson R."/>
            <person name="Westerman R."/>
            <person name="SanMiguel P."/>
            <person name="Csonka L."/>
        </authorList>
    </citation>
    <scope>NUCLEOTIDE SEQUENCE [LARGE SCALE GENOMIC DNA]</scope>
    <source>
        <strain evidence="7 8">R-53146</strain>
    </source>
</reference>
<evidence type="ECO:0000256" key="1">
    <source>
        <dbReference type="ARBA" id="ARBA00000799"/>
    </source>
</evidence>
<dbReference type="GO" id="GO:0008909">
    <property type="term" value="F:isochorismate synthase activity"/>
    <property type="evidence" value="ECO:0007669"/>
    <property type="project" value="UniProtKB-EC"/>
</dbReference>
<dbReference type="PANTHER" id="PTHR42839">
    <property type="entry name" value="ISOCHORISMATE SYNTHASE ENTC"/>
    <property type="match status" value="1"/>
</dbReference>
<dbReference type="Proteomes" id="UP000182761">
    <property type="component" value="Unassembled WGS sequence"/>
</dbReference>
<dbReference type="Pfam" id="PF00425">
    <property type="entry name" value="Chorismate_bind"/>
    <property type="match status" value="1"/>
</dbReference>
<evidence type="ECO:0000256" key="4">
    <source>
        <dbReference type="ARBA" id="ARBA00023235"/>
    </source>
</evidence>
<dbReference type="InterPro" id="IPR015890">
    <property type="entry name" value="Chorismate_C"/>
</dbReference>
<dbReference type="NCBIfam" id="TIGR00543">
    <property type="entry name" value="isochor_syn"/>
    <property type="match status" value="1"/>
</dbReference>
<dbReference type="InterPro" id="IPR004561">
    <property type="entry name" value="IsoChor_synthase"/>
</dbReference>
<dbReference type="PANTHER" id="PTHR42839:SF2">
    <property type="entry name" value="ISOCHORISMATE SYNTHASE ENTC"/>
    <property type="match status" value="1"/>
</dbReference>
<protein>
    <recommendedName>
        <fullName evidence="3">isochorismate synthase</fullName>
        <ecNumber evidence="3">5.4.4.2</ecNumber>
    </recommendedName>
    <alternativeName>
        <fullName evidence="5">Isochorismate mutase</fullName>
    </alternativeName>
</protein>
<keyword evidence="4" id="KW-0413">Isomerase</keyword>
<accession>A0A0X3AMU4</accession>
<name>A0A0X3AMU4_9FLAO</name>
<evidence type="ECO:0000256" key="3">
    <source>
        <dbReference type="ARBA" id="ARBA00012824"/>
    </source>
</evidence>
<comment type="catalytic activity">
    <reaction evidence="1">
        <text>chorismate = isochorismate</text>
        <dbReference type="Rhea" id="RHEA:18985"/>
        <dbReference type="ChEBI" id="CHEBI:29748"/>
        <dbReference type="ChEBI" id="CHEBI:29780"/>
        <dbReference type="EC" id="5.4.4.2"/>
    </reaction>
</comment>
<evidence type="ECO:0000256" key="2">
    <source>
        <dbReference type="ARBA" id="ARBA00005297"/>
    </source>
</evidence>
<feature type="domain" description="Chorismate-utilising enzyme C-terminal" evidence="6">
    <location>
        <begin position="86"/>
        <end position="327"/>
    </location>
</feature>
<dbReference type="Gene3D" id="3.60.120.10">
    <property type="entry name" value="Anthranilate synthase"/>
    <property type="match status" value="1"/>
</dbReference>
<evidence type="ECO:0000313" key="7">
    <source>
        <dbReference type="EMBL" id="CVK15553.1"/>
    </source>
</evidence>
<evidence type="ECO:0000313" key="8">
    <source>
        <dbReference type="Proteomes" id="UP000182761"/>
    </source>
</evidence>
<gene>
    <name evidence="7" type="ORF">Ga0061079_10299</name>
</gene>
<dbReference type="EC" id="5.4.4.2" evidence="3"/>
<dbReference type="InterPro" id="IPR005801">
    <property type="entry name" value="ADC_synthase"/>
</dbReference>
<dbReference type="STRING" id="1586267.GCA_001418685_00378"/>
<comment type="similarity">
    <text evidence="2">Belongs to the isochorismate synthase family.</text>
</comment>
<dbReference type="OrthoDB" id="9806579at2"/>
<keyword evidence="8" id="KW-1185">Reference proteome</keyword>
<dbReference type="EMBL" id="FCOR01000002">
    <property type="protein sequence ID" value="CVK15553.1"/>
    <property type="molecule type" value="Genomic_DNA"/>
</dbReference>
<dbReference type="RefSeq" id="WP_055424784.1">
    <property type="nucleotide sequence ID" value="NZ_FCOR01000002.1"/>
</dbReference>
<evidence type="ECO:0000256" key="5">
    <source>
        <dbReference type="ARBA" id="ARBA00041564"/>
    </source>
</evidence>
<proteinExistence type="inferred from homology"/>
<dbReference type="AlphaFoldDB" id="A0A0X3AMU4"/>
<evidence type="ECO:0000259" key="6">
    <source>
        <dbReference type="Pfam" id="PF00425"/>
    </source>
</evidence>
<sequence>MIVSETVKKCIKKDIPFAFIRLPKDKKIYLIKEDKNGIYTYSFQSFDDSKKYTLQFSEFIEVKDITTLNDLIIPLSKNENTRVISENEYLSLLKKTIHYIYQKKTDKIVISREKWIDKDTINPLQSFGFLCKRYPTSFCHISYWNQNEIWMGATPEILGSYENTLFTTMALAGTLPDVDSIPWENKEIEEQKYVTDYIGEKIKTYASKFTINGPETLHLGHVKHLITYLTAELKNSNLLTELITSLHPTPAVCGIPLEKSRNYILSNEGYNRGFYAGYIGLETTEYKKYFVNLRCAQLYNNGALLYVGGGITAQSNPKKEWMETELKAKFIGESL</sequence>